<dbReference type="Proteomes" id="UP000254150">
    <property type="component" value="Unassembled WGS sequence"/>
</dbReference>
<name>A0A380P5S1_STRGR</name>
<gene>
    <name evidence="2" type="ORF">NCTC7807_04630</name>
</gene>
<evidence type="ECO:0000313" key="3">
    <source>
        <dbReference type="Proteomes" id="UP000254150"/>
    </source>
</evidence>
<evidence type="ECO:0000313" key="2">
    <source>
        <dbReference type="EMBL" id="SUP60559.1"/>
    </source>
</evidence>
<dbReference type="AlphaFoldDB" id="A0A380P5S1"/>
<organism evidence="2 3">
    <name type="scientific">Streptomyces griseus</name>
    <dbReference type="NCBI Taxonomy" id="1911"/>
    <lineage>
        <taxon>Bacteria</taxon>
        <taxon>Bacillati</taxon>
        <taxon>Actinomycetota</taxon>
        <taxon>Actinomycetes</taxon>
        <taxon>Kitasatosporales</taxon>
        <taxon>Streptomycetaceae</taxon>
        <taxon>Streptomyces</taxon>
    </lineage>
</organism>
<sequence>MAQGFSLNPRCPRAAGRCSGRDGAPVRDLAVRAGAAAAGAGHFAVHRAAGASRRPPRFRHGPTGPHPFEAG</sequence>
<feature type="region of interest" description="Disordered" evidence="1">
    <location>
        <begin position="47"/>
        <end position="71"/>
    </location>
</feature>
<feature type="region of interest" description="Disordered" evidence="1">
    <location>
        <begin position="1"/>
        <end position="22"/>
    </location>
</feature>
<proteinExistence type="predicted"/>
<reference evidence="2 3" key="1">
    <citation type="submission" date="2018-06" db="EMBL/GenBank/DDBJ databases">
        <authorList>
            <consortium name="Pathogen Informatics"/>
            <person name="Doyle S."/>
        </authorList>
    </citation>
    <scope>NUCLEOTIDE SEQUENCE [LARGE SCALE GENOMIC DNA]</scope>
    <source>
        <strain evidence="2 3">NCTC7807</strain>
    </source>
</reference>
<accession>A0A380P5S1</accession>
<evidence type="ECO:0000256" key="1">
    <source>
        <dbReference type="SAM" id="MobiDB-lite"/>
    </source>
</evidence>
<dbReference type="EMBL" id="UHID01000007">
    <property type="protein sequence ID" value="SUP60559.1"/>
    <property type="molecule type" value="Genomic_DNA"/>
</dbReference>
<protein>
    <submittedName>
        <fullName evidence="2">Uncharacterized protein</fullName>
    </submittedName>
</protein>